<dbReference type="AlphaFoldDB" id="A0A6A5R684"/>
<evidence type="ECO:0008006" key="3">
    <source>
        <dbReference type="Google" id="ProtNLM"/>
    </source>
</evidence>
<evidence type="ECO:0000313" key="2">
    <source>
        <dbReference type="Proteomes" id="UP000800082"/>
    </source>
</evidence>
<accession>A0A6A5R684</accession>
<reference evidence="1" key="1">
    <citation type="journal article" date="2020" name="Stud. Mycol.">
        <title>101 Dothideomycetes genomes: a test case for predicting lifestyles and emergence of pathogens.</title>
        <authorList>
            <person name="Haridas S."/>
            <person name="Albert R."/>
            <person name="Binder M."/>
            <person name="Bloem J."/>
            <person name="Labutti K."/>
            <person name="Salamov A."/>
            <person name="Andreopoulos B."/>
            <person name="Baker S."/>
            <person name="Barry K."/>
            <person name="Bills G."/>
            <person name="Bluhm B."/>
            <person name="Cannon C."/>
            <person name="Castanera R."/>
            <person name="Culley D."/>
            <person name="Daum C."/>
            <person name="Ezra D."/>
            <person name="Gonzalez J."/>
            <person name="Henrissat B."/>
            <person name="Kuo A."/>
            <person name="Liang C."/>
            <person name="Lipzen A."/>
            <person name="Lutzoni F."/>
            <person name="Magnuson J."/>
            <person name="Mondo S."/>
            <person name="Nolan M."/>
            <person name="Ohm R."/>
            <person name="Pangilinan J."/>
            <person name="Park H.-J."/>
            <person name="Ramirez L."/>
            <person name="Alfaro M."/>
            <person name="Sun H."/>
            <person name="Tritt A."/>
            <person name="Yoshinaga Y."/>
            <person name="Zwiers L.-H."/>
            <person name="Turgeon B."/>
            <person name="Goodwin S."/>
            <person name="Spatafora J."/>
            <person name="Crous P."/>
            <person name="Grigoriev I."/>
        </authorList>
    </citation>
    <scope>NUCLEOTIDE SEQUENCE</scope>
    <source>
        <strain evidence="1">CBS 183.55</strain>
    </source>
</reference>
<proteinExistence type="predicted"/>
<dbReference type="OrthoDB" id="407658at2759"/>
<protein>
    <recommendedName>
        <fullName evidence="3">Glycosyltransferase family 34 protein</fullName>
    </recommendedName>
</protein>
<dbReference type="EMBL" id="ML979008">
    <property type="protein sequence ID" value="KAF1923222.1"/>
    <property type="molecule type" value="Genomic_DNA"/>
</dbReference>
<name>A0A6A5R684_9PLEO</name>
<gene>
    <name evidence="1" type="ORF">M421DRAFT_9865</name>
</gene>
<keyword evidence="2" id="KW-1185">Reference proteome</keyword>
<evidence type="ECO:0000313" key="1">
    <source>
        <dbReference type="EMBL" id="KAF1923222.1"/>
    </source>
</evidence>
<dbReference type="GeneID" id="54356306"/>
<sequence length="226" mass="24831">MFGYEMHTQRAPMVKGAANALYFFFAVLSAELQKLADARVEWILYFDADVVPLHPGSPLDIVLPLLDDVDASETFKDLILILPSPHTSAAPSLSPTWMHISPSTLTLLTAATHSLSTLTPASQDMATTALQTVLGQVEWKGRVAWQSAAWYGTCPASEWDGGAEQTSAMFAQLGEGSAFEREKRARTLLARAEAGRDDGKRVEAMRREASEFWARERQVREMGSGE</sequence>
<dbReference type="Proteomes" id="UP000800082">
    <property type="component" value="Unassembled WGS sequence"/>
</dbReference>
<dbReference type="RefSeq" id="XP_033443475.1">
    <property type="nucleotide sequence ID" value="XM_033598639.1"/>
</dbReference>
<organism evidence="1 2">
    <name type="scientific">Didymella exigua CBS 183.55</name>
    <dbReference type="NCBI Taxonomy" id="1150837"/>
    <lineage>
        <taxon>Eukaryota</taxon>
        <taxon>Fungi</taxon>
        <taxon>Dikarya</taxon>
        <taxon>Ascomycota</taxon>
        <taxon>Pezizomycotina</taxon>
        <taxon>Dothideomycetes</taxon>
        <taxon>Pleosporomycetidae</taxon>
        <taxon>Pleosporales</taxon>
        <taxon>Pleosporineae</taxon>
        <taxon>Didymellaceae</taxon>
        <taxon>Didymella</taxon>
    </lineage>
</organism>